<dbReference type="Gene3D" id="3.40.190.170">
    <property type="entry name" value="Bacterial extracellular solute-binding protein, family 7"/>
    <property type="match status" value="1"/>
</dbReference>
<evidence type="ECO:0000256" key="2">
    <source>
        <dbReference type="SAM" id="SignalP"/>
    </source>
</evidence>
<dbReference type="CDD" id="cd13665">
    <property type="entry name" value="PBP2_TRAP_Dctp3_4"/>
    <property type="match status" value="1"/>
</dbReference>
<dbReference type="OrthoDB" id="9177965at2"/>
<dbReference type="RefSeq" id="WP_149286091.1">
    <property type="nucleotide sequence ID" value="NZ_CP038437.2"/>
</dbReference>
<reference evidence="3" key="1">
    <citation type="submission" date="2021-02" db="EMBL/GenBank/DDBJ databases">
        <title>Strain Y2R2, a novel species of the genus Halomonas.</title>
        <authorList>
            <person name="Huang H."/>
        </authorList>
    </citation>
    <scope>NUCLEOTIDE SEQUENCE</scope>
    <source>
        <strain evidence="3">Y2R2</strain>
    </source>
</reference>
<keyword evidence="4" id="KW-1185">Reference proteome</keyword>
<dbReference type="PANTHER" id="PTHR33376">
    <property type="match status" value="1"/>
</dbReference>
<keyword evidence="1 2" id="KW-0732">Signal</keyword>
<dbReference type="PANTHER" id="PTHR33376:SF15">
    <property type="entry name" value="BLL6794 PROTEIN"/>
    <property type="match status" value="1"/>
</dbReference>
<dbReference type="KEGG" id="hbh:E4T21_16495"/>
<dbReference type="Proteomes" id="UP000324285">
    <property type="component" value="Chromosome"/>
</dbReference>
<evidence type="ECO:0000313" key="3">
    <source>
        <dbReference type="EMBL" id="QEM82969.1"/>
    </source>
</evidence>
<dbReference type="EMBL" id="CP038437">
    <property type="protein sequence ID" value="QEM82969.1"/>
    <property type="molecule type" value="Genomic_DNA"/>
</dbReference>
<organism evidence="3 4">
    <name type="scientific">Halomonas binhaiensis</name>
    <dbReference type="NCBI Taxonomy" id="2562282"/>
    <lineage>
        <taxon>Bacteria</taxon>
        <taxon>Pseudomonadati</taxon>
        <taxon>Pseudomonadota</taxon>
        <taxon>Gammaproteobacteria</taxon>
        <taxon>Oceanospirillales</taxon>
        <taxon>Halomonadaceae</taxon>
        <taxon>Halomonas</taxon>
    </lineage>
</organism>
<dbReference type="InterPro" id="IPR038404">
    <property type="entry name" value="TRAP_DctP_sf"/>
</dbReference>
<proteinExistence type="predicted"/>
<feature type="chain" id="PRO_5023129310" evidence="2">
    <location>
        <begin position="25"/>
        <end position="358"/>
    </location>
</feature>
<evidence type="ECO:0000313" key="4">
    <source>
        <dbReference type="Proteomes" id="UP000324285"/>
    </source>
</evidence>
<protein>
    <submittedName>
        <fullName evidence="3">TRAP transporter substrate-binding protein</fullName>
    </submittedName>
</protein>
<dbReference type="Pfam" id="PF03480">
    <property type="entry name" value="DctP"/>
    <property type="match status" value="1"/>
</dbReference>
<dbReference type="InterPro" id="IPR018389">
    <property type="entry name" value="DctP_fam"/>
</dbReference>
<gene>
    <name evidence="3" type="ORF">E4T21_16495</name>
</gene>
<dbReference type="NCBIfam" id="NF037995">
    <property type="entry name" value="TRAP_S1"/>
    <property type="match status" value="1"/>
</dbReference>
<dbReference type="GO" id="GO:0055085">
    <property type="term" value="P:transmembrane transport"/>
    <property type="evidence" value="ECO:0007669"/>
    <property type="project" value="InterPro"/>
</dbReference>
<feature type="signal peptide" evidence="2">
    <location>
        <begin position="1"/>
        <end position="24"/>
    </location>
</feature>
<accession>A0A5C1NMA1</accession>
<sequence>MKRTLTRCLLVASIAGLTITAAQAATTLRMAHFWPGASGVNQDIFEAWAKTIEEESGGELRVQMFPSGTLAKPDAIYDAASKGIADIGATAQGYTAGRFPLSQIVELPGVASSASQGACVLQSLYDDGYLDDEYADTHPLFMFTTGPGGIHTIDTDVQKPSDLEGLRIRRPTAVAGDILENMGASPVGMPAPDIYTAMQRGVIDGLSFPWEGLKGFRINELVNYHTEVPFYTLIFVATMNQRVYDSLSEEQKAVIDANSGMKWAEKAGGVFDQLDVEGKQEAEDAGHTIREVKNPLQDPDWQKPLQDGIDGYLAELEERGIDNAHDVYQAALDASEACSVTQETVTQETAPQATATQE</sequence>
<evidence type="ECO:0000256" key="1">
    <source>
        <dbReference type="ARBA" id="ARBA00022729"/>
    </source>
</evidence>
<name>A0A5C1NMA1_9GAMM</name>
<dbReference type="AlphaFoldDB" id="A0A5C1NMA1"/>